<dbReference type="AlphaFoldDB" id="A0A9P6B1W9"/>
<keyword evidence="2" id="KW-1185">Reference proteome</keyword>
<organism evidence="1 2">
    <name type="scientific">Hydnum rufescens UP504</name>
    <dbReference type="NCBI Taxonomy" id="1448309"/>
    <lineage>
        <taxon>Eukaryota</taxon>
        <taxon>Fungi</taxon>
        <taxon>Dikarya</taxon>
        <taxon>Basidiomycota</taxon>
        <taxon>Agaricomycotina</taxon>
        <taxon>Agaricomycetes</taxon>
        <taxon>Cantharellales</taxon>
        <taxon>Hydnaceae</taxon>
        <taxon>Hydnum</taxon>
    </lineage>
</organism>
<name>A0A9P6B1W9_9AGAM</name>
<comment type="caution">
    <text evidence="1">The sequence shown here is derived from an EMBL/GenBank/DDBJ whole genome shotgun (WGS) entry which is preliminary data.</text>
</comment>
<proteinExistence type="predicted"/>
<accession>A0A9P6B1W9</accession>
<evidence type="ECO:0000313" key="1">
    <source>
        <dbReference type="EMBL" id="KAF9515867.1"/>
    </source>
</evidence>
<evidence type="ECO:0000313" key="2">
    <source>
        <dbReference type="Proteomes" id="UP000886523"/>
    </source>
</evidence>
<gene>
    <name evidence="1" type="ORF">BS47DRAFT_724467</name>
</gene>
<dbReference type="EMBL" id="MU128945">
    <property type="protein sequence ID" value="KAF9515867.1"/>
    <property type="molecule type" value="Genomic_DNA"/>
</dbReference>
<protein>
    <submittedName>
        <fullName evidence="1">Uncharacterized protein</fullName>
    </submittedName>
</protein>
<dbReference type="Proteomes" id="UP000886523">
    <property type="component" value="Unassembled WGS sequence"/>
</dbReference>
<sequence length="160" mass="17474">MVICLMNTGIFTSLASILLAAFVLSGVGQAVIVLGECYGSLYIIAILSLLHSRAYLQEAPAATSKVQLGPMGAKVWSVRPSSCLDLIIQLRQGAVVVAIARETRRASFHNGDAEIAVWSRIESRYPHMESRTYQNMVSDLDKRGDPGQIEERVIVEVPET</sequence>
<reference evidence="1" key="1">
    <citation type="journal article" date="2020" name="Nat. Commun.">
        <title>Large-scale genome sequencing of mycorrhizal fungi provides insights into the early evolution of symbiotic traits.</title>
        <authorList>
            <person name="Miyauchi S."/>
            <person name="Kiss E."/>
            <person name="Kuo A."/>
            <person name="Drula E."/>
            <person name="Kohler A."/>
            <person name="Sanchez-Garcia M."/>
            <person name="Morin E."/>
            <person name="Andreopoulos B."/>
            <person name="Barry K.W."/>
            <person name="Bonito G."/>
            <person name="Buee M."/>
            <person name="Carver A."/>
            <person name="Chen C."/>
            <person name="Cichocki N."/>
            <person name="Clum A."/>
            <person name="Culley D."/>
            <person name="Crous P.W."/>
            <person name="Fauchery L."/>
            <person name="Girlanda M."/>
            <person name="Hayes R.D."/>
            <person name="Keri Z."/>
            <person name="LaButti K."/>
            <person name="Lipzen A."/>
            <person name="Lombard V."/>
            <person name="Magnuson J."/>
            <person name="Maillard F."/>
            <person name="Murat C."/>
            <person name="Nolan M."/>
            <person name="Ohm R.A."/>
            <person name="Pangilinan J."/>
            <person name="Pereira M.F."/>
            <person name="Perotto S."/>
            <person name="Peter M."/>
            <person name="Pfister S."/>
            <person name="Riley R."/>
            <person name="Sitrit Y."/>
            <person name="Stielow J.B."/>
            <person name="Szollosi G."/>
            <person name="Zifcakova L."/>
            <person name="Stursova M."/>
            <person name="Spatafora J.W."/>
            <person name="Tedersoo L."/>
            <person name="Vaario L.M."/>
            <person name="Yamada A."/>
            <person name="Yan M."/>
            <person name="Wang P."/>
            <person name="Xu J."/>
            <person name="Bruns T."/>
            <person name="Baldrian P."/>
            <person name="Vilgalys R."/>
            <person name="Dunand C."/>
            <person name="Henrissat B."/>
            <person name="Grigoriev I.V."/>
            <person name="Hibbett D."/>
            <person name="Nagy L.G."/>
            <person name="Martin F.M."/>
        </authorList>
    </citation>
    <scope>NUCLEOTIDE SEQUENCE</scope>
    <source>
        <strain evidence="1">UP504</strain>
    </source>
</reference>